<dbReference type="KEGG" id="tet:TTHERM_00122340"/>
<keyword evidence="3" id="KW-1185">Reference proteome</keyword>
<sequence length="424" mass="49368">MSILSTAAQIANNQSQYRQSVFRIEASGADPSAVRSNIAKPTLINKRKKVFDSADYFYQQCIQNEKEQRRKDQEEKMAQQSREFFMQACEAMKEKYGESNFKRKLSMIQKEKKKFDSADYFMQKESNCGDEQEYQSEEQQILSEADKAMQKQADFGDKHFICCAKRKPLIPKLRKNFDSADYFMDIAKESGSSHPISQEEWEQMLERQIEKVEQEYNQFYQTLSSCSEISESGSNANHNNQSEQAQNPFQNDIAAPQNFNLNQFAQNSQGSQELVGTKQQQPKVKSMPDISMETEKIVNIQSDRMEAKYILHKKRLPLINKKHLTQFDSADYFMQQQQQQETQQLQQQNDQKLYKKSGSLDDIVNEKVEQIIQAQADICERHYILKKKDIIVKMKQNTKKNKFDSADYFMEKAAASSDHSISDD</sequence>
<dbReference type="AlphaFoldDB" id="Q22YT6"/>
<evidence type="ECO:0000256" key="1">
    <source>
        <dbReference type="SAM" id="MobiDB-lite"/>
    </source>
</evidence>
<dbReference type="OrthoDB" id="296656at2759"/>
<feature type="compositionally biased region" description="Polar residues" evidence="1">
    <location>
        <begin position="269"/>
        <end position="283"/>
    </location>
</feature>
<dbReference type="InParanoid" id="Q22YT6"/>
<dbReference type="Proteomes" id="UP000009168">
    <property type="component" value="Unassembled WGS sequence"/>
</dbReference>
<evidence type="ECO:0000313" key="3">
    <source>
        <dbReference type="Proteomes" id="UP000009168"/>
    </source>
</evidence>
<dbReference type="EMBL" id="GG662798">
    <property type="protein sequence ID" value="EAR90585.2"/>
    <property type="molecule type" value="Genomic_DNA"/>
</dbReference>
<dbReference type="RefSeq" id="XP_001010830.2">
    <property type="nucleotide sequence ID" value="XM_001010830.2"/>
</dbReference>
<feature type="region of interest" description="Disordered" evidence="1">
    <location>
        <begin position="269"/>
        <end position="288"/>
    </location>
</feature>
<name>Q22YT6_TETTS</name>
<evidence type="ECO:0000313" key="2">
    <source>
        <dbReference type="EMBL" id="EAR90585.2"/>
    </source>
</evidence>
<gene>
    <name evidence="2" type="ORF">TTHERM_00122340</name>
</gene>
<reference evidence="3" key="1">
    <citation type="journal article" date="2006" name="PLoS Biol.">
        <title>Macronuclear genome sequence of the ciliate Tetrahymena thermophila, a model eukaryote.</title>
        <authorList>
            <person name="Eisen J.A."/>
            <person name="Coyne R.S."/>
            <person name="Wu M."/>
            <person name="Wu D."/>
            <person name="Thiagarajan M."/>
            <person name="Wortman J.R."/>
            <person name="Badger J.H."/>
            <person name="Ren Q."/>
            <person name="Amedeo P."/>
            <person name="Jones K.M."/>
            <person name="Tallon L.J."/>
            <person name="Delcher A.L."/>
            <person name="Salzberg S.L."/>
            <person name="Silva J.C."/>
            <person name="Haas B.J."/>
            <person name="Majoros W.H."/>
            <person name="Farzad M."/>
            <person name="Carlton J.M."/>
            <person name="Smith R.K. Jr."/>
            <person name="Garg J."/>
            <person name="Pearlman R.E."/>
            <person name="Karrer K.M."/>
            <person name="Sun L."/>
            <person name="Manning G."/>
            <person name="Elde N.C."/>
            <person name="Turkewitz A.P."/>
            <person name="Asai D.J."/>
            <person name="Wilkes D.E."/>
            <person name="Wang Y."/>
            <person name="Cai H."/>
            <person name="Collins K."/>
            <person name="Stewart B.A."/>
            <person name="Lee S.R."/>
            <person name="Wilamowska K."/>
            <person name="Weinberg Z."/>
            <person name="Ruzzo W.L."/>
            <person name="Wloga D."/>
            <person name="Gaertig J."/>
            <person name="Frankel J."/>
            <person name="Tsao C.-C."/>
            <person name="Gorovsky M.A."/>
            <person name="Keeling P.J."/>
            <person name="Waller R.F."/>
            <person name="Patron N.J."/>
            <person name="Cherry J.M."/>
            <person name="Stover N.A."/>
            <person name="Krieger C.J."/>
            <person name="del Toro C."/>
            <person name="Ryder H.F."/>
            <person name="Williamson S.C."/>
            <person name="Barbeau R.A."/>
            <person name="Hamilton E.P."/>
            <person name="Orias E."/>
        </authorList>
    </citation>
    <scope>NUCLEOTIDE SEQUENCE [LARGE SCALE GENOMIC DNA]</scope>
    <source>
        <strain evidence="3">SB210</strain>
    </source>
</reference>
<accession>Q22YT6</accession>
<organism evidence="2 3">
    <name type="scientific">Tetrahymena thermophila (strain SB210)</name>
    <dbReference type="NCBI Taxonomy" id="312017"/>
    <lineage>
        <taxon>Eukaryota</taxon>
        <taxon>Sar</taxon>
        <taxon>Alveolata</taxon>
        <taxon>Ciliophora</taxon>
        <taxon>Intramacronucleata</taxon>
        <taxon>Oligohymenophorea</taxon>
        <taxon>Hymenostomatida</taxon>
        <taxon>Tetrahymenina</taxon>
        <taxon>Tetrahymenidae</taxon>
        <taxon>Tetrahymena</taxon>
    </lineage>
</organism>
<protein>
    <submittedName>
        <fullName evidence="2">Uncharacterized protein</fullName>
    </submittedName>
</protein>
<proteinExistence type="predicted"/>
<dbReference type="GeneID" id="7833213"/>
<dbReference type="HOGENOM" id="CLU_864621_0_0_1"/>